<organism evidence="1 2">
    <name type="scientific">Ixodes persulcatus</name>
    <name type="common">Taiga tick</name>
    <dbReference type="NCBI Taxonomy" id="34615"/>
    <lineage>
        <taxon>Eukaryota</taxon>
        <taxon>Metazoa</taxon>
        <taxon>Ecdysozoa</taxon>
        <taxon>Arthropoda</taxon>
        <taxon>Chelicerata</taxon>
        <taxon>Arachnida</taxon>
        <taxon>Acari</taxon>
        <taxon>Parasitiformes</taxon>
        <taxon>Ixodida</taxon>
        <taxon>Ixodoidea</taxon>
        <taxon>Ixodidae</taxon>
        <taxon>Ixodinae</taxon>
        <taxon>Ixodes</taxon>
    </lineage>
</organism>
<gene>
    <name evidence="1" type="ORF">HPB47_007061</name>
</gene>
<keyword evidence="2" id="KW-1185">Reference proteome</keyword>
<sequence length="769" mass="86328">MAAVTESTLEELLALTSRGQEPSREKLDTRLQALPAQRSKQLWKLVLEKLQHHILRVIAKDEPEDYSLLLVELCQATSRVDITSDCSVLNIADLLYGLLLLVEDGLLSRAIFSFCKSWCIAKLKHWEKLWENTFTLALKQSLEQHSKRQKLELVNTVFLLKDGLEADSGALSFSDLGCEENLELKELLVKCSISPTYLGADKVLEQSIQEVMNMAVNGQYTAAQHEKLFKFLTVFHSKQKDRQLSAMLCRNYEPILWRGLKCLLKDPSPAVRVMAVTGVTRCLSHFYELFPKREKQELGWTLIKKNAKDATSVESRVKVNEGLAYMVRNVNTHPLLRALIAENKDAINDSASVKKSYISLLLNSRNIVGFKFWEVVPLTDLLRIMSESETGTAVKVALLLRNSYFNPEAPIEQHLERCIFLAKSSQAAFQIFYRLLHKIAPLDKIVAFLTAVCKVLLRNHALKVKAVGKENVLPDEEEDVSDTNSSRPVQCLEKGTVQSLAEVLAVTYSTIRNKKELTRNTKLKDSWKVLVGSMSKVACFTFGEYEELQSKLRALSVASLVSFESSSSLSSRCFSLLRTMLNCTGDAPVLTVEAKSCLVFLCNMQRSADVLSRVAESLNELQDATPRKRRRVRFVVEKPFTAGTGLEVLRYLLCTPHLQDLLLTKHLLPLFNIWSVLFHCAESLKQQLCHATSSSTSVLVNSYELFLLLTAILQGQINPASGTKMVAVSTLELQLLWIKDSLVPVIPAQEGAKKALSIRTVEVSDILLP</sequence>
<evidence type="ECO:0000313" key="2">
    <source>
        <dbReference type="Proteomes" id="UP000805193"/>
    </source>
</evidence>
<name>A0AC60P8N1_IXOPE</name>
<protein>
    <submittedName>
        <fullName evidence="1">Uncharacterized protein</fullName>
    </submittedName>
</protein>
<proteinExistence type="predicted"/>
<evidence type="ECO:0000313" key="1">
    <source>
        <dbReference type="EMBL" id="KAG0415760.1"/>
    </source>
</evidence>
<accession>A0AC60P8N1</accession>
<comment type="caution">
    <text evidence="1">The sequence shown here is derived from an EMBL/GenBank/DDBJ whole genome shotgun (WGS) entry which is preliminary data.</text>
</comment>
<reference evidence="1 2" key="1">
    <citation type="journal article" date="2020" name="Cell">
        <title>Large-Scale Comparative Analyses of Tick Genomes Elucidate Their Genetic Diversity and Vector Capacities.</title>
        <authorList>
            <consortium name="Tick Genome and Microbiome Consortium (TIGMIC)"/>
            <person name="Jia N."/>
            <person name="Wang J."/>
            <person name="Shi W."/>
            <person name="Du L."/>
            <person name="Sun Y."/>
            <person name="Zhan W."/>
            <person name="Jiang J.F."/>
            <person name="Wang Q."/>
            <person name="Zhang B."/>
            <person name="Ji P."/>
            <person name="Bell-Sakyi L."/>
            <person name="Cui X.M."/>
            <person name="Yuan T.T."/>
            <person name="Jiang B.G."/>
            <person name="Yang W.F."/>
            <person name="Lam T.T."/>
            <person name="Chang Q.C."/>
            <person name="Ding S.J."/>
            <person name="Wang X.J."/>
            <person name="Zhu J.G."/>
            <person name="Ruan X.D."/>
            <person name="Zhao L."/>
            <person name="Wei J.T."/>
            <person name="Ye R.Z."/>
            <person name="Que T.C."/>
            <person name="Du C.H."/>
            <person name="Zhou Y.H."/>
            <person name="Cheng J.X."/>
            <person name="Dai P.F."/>
            <person name="Guo W.B."/>
            <person name="Han X.H."/>
            <person name="Huang E.J."/>
            <person name="Li L.F."/>
            <person name="Wei W."/>
            <person name="Gao Y.C."/>
            <person name="Liu J.Z."/>
            <person name="Shao H.Z."/>
            <person name="Wang X."/>
            <person name="Wang C.C."/>
            <person name="Yang T.C."/>
            <person name="Huo Q.B."/>
            <person name="Li W."/>
            <person name="Chen H.Y."/>
            <person name="Chen S.E."/>
            <person name="Zhou L.G."/>
            <person name="Ni X.B."/>
            <person name="Tian J.H."/>
            <person name="Sheng Y."/>
            <person name="Liu T."/>
            <person name="Pan Y.S."/>
            <person name="Xia L.Y."/>
            <person name="Li J."/>
            <person name="Zhao F."/>
            <person name="Cao W.C."/>
        </authorList>
    </citation>
    <scope>NUCLEOTIDE SEQUENCE [LARGE SCALE GENOMIC DNA]</scope>
    <source>
        <strain evidence="1">Iper-2018</strain>
    </source>
</reference>
<dbReference type="EMBL" id="JABSTQ010011034">
    <property type="protein sequence ID" value="KAG0415760.1"/>
    <property type="molecule type" value="Genomic_DNA"/>
</dbReference>
<dbReference type="Proteomes" id="UP000805193">
    <property type="component" value="Unassembled WGS sequence"/>
</dbReference>